<dbReference type="SUPFAM" id="SSF160631">
    <property type="entry name" value="SMI1/KNR4-like"/>
    <property type="match status" value="1"/>
</dbReference>
<evidence type="ECO:0000313" key="2">
    <source>
        <dbReference type="EMBL" id="MBR7837899.1"/>
    </source>
</evidence>
<gene>
    <name evidence="2" type="ORF">KDL01_31790</name>
</gene>
<dbReference type="Proteomes" id="UP000675781">
    <property type="component" value="Unassembled WGS sequence"/>
</dbReference>
<proteinExistence type="predicted"/>
<accession>A0A941IRZ3</accession>
<feature type="domain" description="Knr4/Smi1-like" evidence="1">
    <location>
        <begin position="59"/>
        <end position="182"/>
    </location>
</feature>
<dbReference type="AlphaFoldDB" id="A0A941IRZ3"/>
<dbReference type="EMBL" id="JAGSOG010000239">
    <property type="protein sequence ID" value="MBR7837899.1"/>
    <property type="molecule type" value="Genomic_DNA"/>
</dbReference>
<keyword evidence="3" id="KW-1185">Reference proteome</keyword>
<name>A0A941IRZ3_9ACTN</name>
<dbReference type="SMART" id="SM00860">
    <property type="entry name" value="SMI1_KNR4"/>
    <property type="match status" value="1"/>
</dbReference>
<organism evidence="2 3">
    <name type="scientific">Actinospica durhamensis</name>
    <dbReference type="NCBI Taxonomy" id="1508375"/>
    <lineage>
        <taxon>Bacteria</taxon>
        <taxon>Bacillati</taxon>
        <taxon>Actinomycetota</taxon>
        <taxon>Actinomycetes</taxon>
        <taxon>Catenulisporales</taxon>
        <taxon>Actinospicaceae</taxon>
        <taxon>Actinospica</taxon>
    </lineage>
</organism>
<evidence type="ECO:0000313" key="3">
    <source>
        <dbReference type="Proteomes" id="UP000675781"/>
    </source>
</evidence>
<dbReference type="InterPro" id="IPR018958">
    <property type="entry name" value="Knr4/Smi1-like_dom"/>
</dbReference>
<dbReference type="Gene3D" id="3.40.1580.10">
    <property type="entry name" value="SMI1/KNR4-like"/>
    <property type="match status" value="1"/>
</dbReference>
<evidence type="ECO:0000259" key="1">
    <source>
        <dbReference type="SMART" id="SM00860"/>
    </source>
</evidence>
<dbReference type="InterPro" id="IPR037883">
    <property type="entry name" value="Knr4/Smi1-like_sf"/>
</dbReference>
<protein>
    <submittedName>
        <fullName evidence="2">SMI1/KNR4 family protein</fullName>
    </submittedName>
</protein>
<reference evidence="2" key="1">
    <citation type="submission" date="2021-04" db="EMBL/GenBank/DDBJ databases">
        <title>Genome based classification of Actinospica acidithermotolerans sp. nov., an actinobacterium isolated from an Indonesian hot spring.</title>
        <authorList>
            <person name="Kusuma A.B."/>
            <person name="Putra K.E."/>
            <person name="Nafisah S."/>
            <person name="Loh J."/>
            <person name="Nouioui I."/>
            <person name="Goodfellow M."/>
        </authorList>
    </citation>
    <scope>NUCLEOTIDE SEQUENCE</scope>
    <source>
        <strain evidence="2">CSCA 57</strain>
    </source>
</reference>
<sequence length="201" mass="22707">MEEHEHLRRRLARITERLARLRELDTAQPQAPNLLGPDPRRHARHAMFGADLHAYRNRPLAEDRLAALEEKAGCPLPEDFRAFLAEIGVGPGPYYGIDADWLERTARETCARPFPDGERGPIYLDEAGDEEVEDGYLVTTDIGCGDIIGLVTAGPARGRVVFLLYNKDEWSLGPPFLDYYEQWIERGIERLGADPRPSMIV</sequence>
<dbReference type="RefSeq" id="WP_212532361.1">
    <property type="nucleotide sequence ID" value="NZ_JAGSOG010000239.1"/>
</dbReference>
<dbReference type="Pfam" id="PF09346">
    <property type="entry name" value="SMI1_KNR4"/>
    <property type="match status" value="1"/>
</dbReference>
<comment type="caution">
    <text evidence="2">The sequence shown here is derived from an EMBL/GenBank/DDBJ whole genome shotgun (WGS) entry which is preliminary data.</text>
</comment>